<dbReference type="OrthoDB" id="3471694at2"/>
<feature type="domain" description="Bacterial bifunctional deaminase-reductase C-terminal" evidence="1">
    <location>
        <begin position="2"/>
        <end position="173"/>
    </location>
</feature>
<protein>
    <submittedName>
        <fullName evidence="2">Dihydrofolate reductase</fullName>
    </submittedName>
</protein>
<dbReference type="RefSeq" id="WP_106239888.1">
    <property type="nucleotide sequence ID" value="NZ_JBFAIL010000010.1"/>
</dbReference>
<reference evidence="2 3" key="1">
    <citation type="submission" date="2018-03" db="EMBL/GenBank/DDBJ databases">
        <title>Genomic Encyclopedia of Type Strains, Phase III (KMG-III): the genomes of soil and plant-associated and newly described type strains.</title>
        <authorList>
            <person name="Whitman W."/>
        </authorList>
    </citation>
    <scope>NUCLEOTIDE SEQUENCE [LARGE SCALE GENOMIC DNA]</scope>
    <source>
        <strain evidence="2 3">CGMCC 4.7104</strain>
    </source>
</reference>
<evidence type="ECO:0000259" key="1">
    <source>
        <dbReference type="Pfam" id="PF01872"/>
    </source>
</evidence>
<comment type="caution">
    <text evidence="2">The sequence shown here is derived from an EMBL/GenBank/DDBJ whole genome shotgun (WGS) entry which is preliminary data.</text>
</comment>
<evidence type="ECO:0000313" key="3">
    <source>
        <dbReference type="Proteomes" id="UP000238312"/>
    </source>
</evidence>
<dbReference type="EMBL" id="PVNG01000006">
    <property type="protein sequence ID" value="PRX66212.1"/>
    <property type="molecule type" value="Genomic_DNA"/>
</dbReference>
<name>A0A2T0N2L4_9ACTN</name>
<gene>
    <name evidence="2" type="ORF">B0I32_106348</name>
</gene>
<dbReference type="AlphaFoldDB" id="A0A2T0N2L4"/>
<dbReference type="GO" id="GO:0009231">
    <property type="term" value="P:riboflavin biosynthetic process"/>
    <property type="evidence" value="ECO:0007669"/>
    <property type="project" value="InterPro"/>
</dbReference>
<dbReference type="InterPro" id="IPR024072">
    <property type="entry name" value="DHFR-like_dom_sf"/>
</dbReference>
<organism evidence="2 3">
    <name type="scientific">Nonomuraea fuscirosea</name>
    <dbReference type="NCBI Taxonomy" id="1291556"/>
    <lineage>
        <taxon>Bacteria</taxon>
        <taxon>Bacillati</taxon>
        <taxon>Actinomycetota</taxon>
        <taxon>Actinomycetes</taxon>
        <taxon>Streptosporangiales</taxon>
        <taxon>Streptosporangiaceae</taxon>
        <taxon>Nonomuraea</taxon>
    </lineage>
</organism>
<dbReference type="Pfam" id="PF01872">
    <property type="entry name" value="RibD_C"/>
    <property type="match status" value="1"/>
</dbReference>
<keyword evidence="3" id="KW-1185">Reference proteome</keyword>
<dbReference type="PANTHER" id="PTHR38011:SF2">
    <property type="entry name" value="BIFUNCTIONAL DEAMINASE-REDUCTASE DOMAIN PROTEIN"/>
    <property type="match status" value="1"/>
</dbReference>
<dbReference type="InterPro" id="IPR002734">
    <property type="entry name" value="RibDG_C"/>
</dbReference>
<proteinExistence type="predicted"/>
<evidence type="ECO:0000313" key="2">
    <source>
        <dbReference type="EMBL" id="PRX66212.1"/>
    </source>
</evidence>
<dbReference type="PANTHER" id="PTHR38011">
    <property type="entry name" value="DIHYDROFOLATE REDUCTASE FAMILY PROTEIN (AFU_ORTHOLOGUE AFUA_8G06820)"/>
    <property type="match status" value="1"/>
</dbReference>
<accession>A0A2T0N2L4</accession>
<dbReference type="SUPFAM" id="SSF53597">
    <property type="entry name" value="Dihydrofolate reductase-like"/>
    <property type="match status" value="1"/>
</dbReference>
<dbReference type="Proteomes" id="UP000238312">
    <property type="component" value="Unassembled WGS sequence"/>
</dbReference>
<sequence>MRKIIASLFISLDGVTEAPETWHFPYLNDEMHQAVAAQMEAADALLLGRRTYDIFAAHWPQQDAAKDPMAATLNAVPKYVVSTTLTSPTWENTTVLAGDPHKELTRLKDVPGKHIGVTGSVALVAWMLREGLLDELTLLVHPIVLGSGKRLFEEGIGNIPLALTRSATFSTGVLNLTYERA</sequence>
<dbReference type="GO" id="GO:0008703">
    <property type="term" value="F:5-amino-6-(5-phosphoribosylamino)uracil reductase activity"/>
    <property type="evidence" value="ECO:0007669"/>
    <property type="project" value="InterPro"/>
</dbReference>
<dbReference type="Gene3D" id="3.40.430.10">
    <property type="entry name" value="Dihydrofolate Reductase, subunit A"/>
    <property type="match status" value="1"/>
</dbReference>
<dbReference type="InterPro" id="IPR050765">
    <property type="entry name" value="Riboflavin_Biosynth_HTPR"/>
</dbReference>